<evidence type="ECO:0000256" key="5">
    <source>
        <dbReference type="ARBA" id="ARBA00022989"/>
    </source>
</evidence>
<keyword evidence="10" id="KW-1185">Reference proteome</keyword>
<evidence type="ECO:0000256" key="1">
    <source>
        <dbReference type="ARBA" id="ARBA00004651"/>
    </source>
</evidence>
<dbReference type="Proteomes" id="UP000319514">
    <property type="component" value="Unassembled WGS sequence"/>
</dbReference>
<accession>A0A542ZGT1</accession>
<dbReference type="Gene3D" id="3.40.50.300">
    <property type="entry name" value="P-loop containing nucleotide triphosphate hydrolases"/>
    <property type="match status" value="1"/>
</dbReference>
<evidence type="ECO:0000256" key="4">
    <source>
        <dbReference type="ARBA" id="ARBA00022692"/>
    </source>
</evidence>
<feature type="domain" description="Polysaccharide chain length determinant N-terminal" evidence="8">
    <location>
        <begin position="20"/>
        <end position="60"/>
    </location>
</feature>
<dbReference type="OrthoDB" id="3816756at2"/>
<evidence type="ECO:0000256" key="3">
    <source>
        <dbReference type="ARBA" id="ARBA00022475"/>
    </source>
</evidence>
<dbReference type="PANTHER" id="PTHR32309">
    <property type="entry name" value="TYROSINE-PROTEIN KINASE"/>
    <property type="match status" value="1"/>
</dbReference>
<organism evidence="9 10">
    <name type="scientific">Oryzihumus leptocrescens</name>
    <dbReference type="NCBI Taxonomy" id="297536"/>
    <lineage>
        <taxon>Bacteria</taxon>
        <taxon>Bacillati</taxon>
        <taxon>Actinomycetota</taxon>
        <taxon>Actinomycetes</taxon>
        <taxon>Micrococcales</taxon>
        <taxon>Intrasporangiaceae</taxon>
        <taxon>Oryzihumus</taxon>
    </lineage>
</organism>
<dbReference type="Pfam" id="PF02706">
    <property type="entry name" value="Wzz"/>
    <property type="match status" value="1"/>
</dbReference>
<gene>
    <name evidence="9" type="ORF">FB474_0908</name>
</gene>
<keyword evidence="6 7" id="KW-0472">Membrane</keyword>
<comment type="subcellular location">
    <subcellularLocation>
        <location evidence="1">Cell membrane</location>
        <topology evidence="1">Multi-pass membrane protein</topology>
    </subcellularLocation>
</comment>
<evidence type="ECO:0000313" key="10">
    <source>
        <dbReference type="Proteomes" id="UP000319514"/>
    </source>
</evidence>
<keyword evidence="3" id="KW-1003">Cell membrane</keyword>
<feature type="transmembrane region" description="Helical" evidence="7">
    <location>
        <begin position="174"/>
        <end position="196"/>
    </location>
</feature>
<evidence type="ECO:0000256" key="6">
    <source>
        <dbReference type="ARBA" id="ARBA00023136"/>
    </source>
</evidence>
<keyword evidence="5 7" id="KW-1133">Transmembrane helix</keyword>
<dbReference type="RefSeq" id="WP_141787561.1">
    <property type="nucleotide sequence ID" value="NZ_BAAAKX010000013.1"/>
</dbReference>
<dbReference type="SUPFAM" id="SSF52540">
    <property type="entry name" value="P-loop containing nucleoside triphosphate hydrolases"/>
    <property type="match status" value="1"/>
</dbReference>
<feature type="transmembrane region" description="Helical" evidence="7">
    <location>
        <begin position="20"/>
        <end position="41"/>
    </location>
</feature>
<dbReference type="AlphaFoldDB" id="A0A542ZGT1"/>
<sequence length="439" mass="44891">MTLTQLPGGGAVEDRPRNLLRAHAGLILAFTAVVGLGAAAYSHTQTPSYTSVARVMVEPQILPNGGAAPAPDMGTEKALALSSAVAAEAADTLQVSPSDASHGVDVAVPVDTHVLEFRATEATPEAAQRAADAFSTAYVDYRATVDSGSGRPVPQKAQVISPATEPTAPTGPSALLQVGAAVLLGLALAIGAAALADRWDRRVRGAGRLAALTGTPVLAVLPRPRVKGARRLVLASSPESSVAESYRFLRTRVLDPMLPLGSTTVVVSCADDRDREARDVVAANLAAAAAENGCTVAVVADPPSRSALEGLLGAGVPLLELYDAAGLGPSLHELSQTHDLVLVQAAPVTASAATIGALRQGDLAILVADTRLSDRDAVRAAHRLAREASVGPVWSLLTVGCSARRAGVRRRAPRGTAVSAEESRQLARVADDAGRKGVA</sequence>
<evidence type="ECO:0000256" key="7">
    <source>
        <dbReference type="SAM" id="Phobius"/>
    </source>
</evidence>
<reference evidence="9 10" key="1">
    <citation type="submission" date="2019-06" db="EMBL/GenBank/DDBJ databases">
        <title>Sequencing the genomes of 1000 actinobacteria strains.</title>
        <authorList>
            <person name="Klenk H.-P."/>
        </authorList>
    </citation>
    <scope>NUCLEOTIDE SEQUENCE [LARGE SCALE GENOMIC DNA]</scope>
    <source>
        <strain evidence="9 10">DSM 18082</strain>
    </source>
</reference>
<name>A0A542ZGT1_9MICO</name>
<comment type="caution">
    <text evidence="9">The sequence shown here is derived from an EMBL/GenBank/DDBJ whole genome shotgun (WGS) entry which is preliminary data.</text>
</comment>
<dbReference type="EMBL" id="VFOQ01000001">
    <property type="protein sequence ID" value="TQL59553.1"/>
    <property type="molecule type" value="Genomic_DNA"/>
</dbReference>
<dbReference type="GO" id="GO:0005886">
    <property type="term" value="C:plasma membrane"/>
    <property type="evidence" value="ECO:0007669"/>
    <property type="project" value="UniProtKB-SubCell"/>
</dbReference>
<dbReference type="InterPro" id="IPR050445">
    <property type="entry name" value="Bact_polysacc_biosynth/exp"/>
</dbReference>
<proteinExistence type="inferred from homology"/>
<evidence type="ECO:0000313" key="9">
    <source>
        <dbReference type="EMBL" id="TQL59553.1"/>
    </source>
</evidence>
<protein>
    <submittedName>
        <fullName evidence="9">Capsular polysaccharide biosynthesis protein</fullName>
    </submittedName>
</protein>
<keyword evidence="4 7" id="KW-0812">Transmembrane</keyword>
<comment type="similarity">
    <text evidence="2">Belongs to the CpsC/CapA family.</text>
</comment>
<dbReference type="PANTHER" id="PTHR32309:SF31">
    <property type="entry name" value="CAPSULAR EXOPOLYSACCHARIDE FAMILY"/>
    <property type="match status" value="1"/>
</dbReference>
<dbReference type="InterPro" id="IPR003856">
    <property type="entry name" value="LPS_length_determ_N"/>
</dbReference>
<evidence type="ECO:0000259" key="8">
    <source>
        <dbReference type="Pfam" id="PF02706"/>
    </source>
</evidence>
<dbReference type="InterPro" id="IPR027417">
    <property type="entry name" value="P-loop_NTPase"/>
</dbReference>
<evidence type="ECO:0000256" key="2">
    <source>
        <dbReference type="ARBA" id="ARBA00006683"/>
    </source>
</evidence>